<evidence type="ECO:0000313" key="1">
    <source>
        <dbReference type="EMBL" id="PHJ88144.1"/>
    </source>
</evidence>
<proteinExistence type="predicted"/>
<organism evidence="1 2">
    <name type="scientific">Nostoc linckia z7</name>
    <dbReference type="NCBI Taxonomy" id="1628745"/>
    <lineage>
        <taxon>Bacteria</taxon>
        <taxon>Bacillati</taxon>
        <taxon>Cyanobacteriota</taxon>
        <taxon>Cyanophyceae</taxon>
        <taxon>Nostocales</taxon>
        <taxon>Nostocaceae</taxon>
        <taxon>Nostoc</taxon>
    </lineage>
</organism>
<accession>A0ABX4KCG5</accession>
<reference evidence="1 2" key="1">
    <citation type="submission" date="2015-02" db="EMBL/GenBank/DDBJ databases">
        <title>Nostoc linckia genome annotation.</title>
        <authorList>
            <person name="Zhou Z."/>
        </authorList>
    </citation>
    <scope>NUCLEOTIDE SEQUENCE [LARGE SCALE GENOMIC DNA]</scope>
    <source>
        <strain evidence="2">z7</strain>
    </source>
</reference>
<name>A0ABX4KCG5_NOSLI</name>
<comment type="caution">
    <text evidence="1">The sequence shown here is derived from an EMBL/GenBank/DDBJ whole genome shotgun (WGS) entry which is preliminary data.</text>
</comment>
<evidence type="ECO:0000313" key="2">
    <source>
        <dbReference type="Proteomes" id="UP000222523"/>
    </source>
</evidence>
<dbReference type="Proteomes" id="UP000222523">
    <property type="component" value="Unassembled WGS sequence"/>
</dbReference>
<gene>
    <name evidence="1" type="ORF">VF04_33945</name>
</gene>
<sequence>MSNKRVFFPIESKNDIPLVIAGETFTNAWTAKELAENDSRFKLICGYLKDSNGDVVQGKFLQMEIAQADPLPSAEFENHITSEPYELDAQEYTDVYLPNGGSTSLWGQIPIKKPHW</sequence>
<keyword evidence="2" id="KW-1185">Reference proteome</keyword>
<dbReference type="RefSeq" id="WP_099072211.1">
    <property type="nucleotide sequence ID" value="NZ_LAHC01000146.1"/>
</dbReference>
<dbReference type="EMBL" id="LAHC01000146">
    <property type="protein sequence ID" value="PHJ88144.1"/>
    <property type="molecule type" value="Genomic_DNA"/>
</dbReference>
<protein>
    <submittedName>
        <fullName evidence="1">Uncharacterized protein</fullName>
    </submittedName>
</protein>